<name>A0A8H6HNW1_9AGAR</name>
<feature type="compositionally biased region" description="Low complexity" evidence="1">
    <location>
        <begin position="72"/>
        <end position="83"/>
    </location>
</feature>
<proteinExistence type="predicted"/>
<dbReference type="EMBL" id="JACGCI010000060">
    <property type="protein sequence ID" value="KAF6749936.1"/>
    <property type="molecule type" value="Genomic_DNA"/>
</dbReference>
<feature type="region of interest" description="Disordered" evidence="1">
    <location>
        <begin position="67"/>
        <end position="150"/>
    </location>
</feature>
<protein>
    <submittedName>
        <fullName evidence="2">Uncharacterized protein</fullName>
    </submittedName>
</protein>
<evidence type="ECO:0000313" key="3">
    <source>
        <dbReference type="Proteomes" id="UP000521943"/>
    </source>
</evidence>
<evidence type="ECO:0000256" key="1">
    <source>
        <dbReference type="SAM" id="MobiDB-lite"/>
    </source>
</evidence>
<comment type="caution">
    <text evidence="2">The sequence shown here is derived from an EMBL/GenBank/DDBJ whole genome shotgun (WGS) entry which is preliminary data.</text>
</comment>
<gene>
    <name evidence="2" type="ORF">DFP72DRAFT_1072843</name>
</gene>
<keyword evidence="3" id="KW-1185">Reference proteome</keyword>
<accession>A0A8H6HNW1</accession>
<dbReference type="Proteomes" id="UP000521943">
    <property type="component" value="Unassembled WGS sequence"/>
</dbReference>
<organism evidence="2 3">
    <name type="scientific">Ephemerocybe angulata</name>
    <dbReference type="NCBI Taxonomy" id="980116"/>
    <lineage>
        <taxon>Eukaryota</taxon>
        <taxon>Fungi</taxon>
        <taxon>Dikarya</taxon>
        <taxon>Basidiomycota</taxon>
        <taxon>Agaricomycotina</taxon>
        <taxon>Agaricomycetes</taxon>
        <taxon>Agaricomycetidae</taxon>
        <taxon>Agaricales</taxon>
        <taxon>Agaricineae</taxon>
        <taxon>Psathyrellaceae</taxon>
        <taxon>Ephemerocybe</taxon>
    </lineage>
</organism>
<dbReference type="AlphaFoldDB" id="A0A8H6HNW1"/>
<sequence>MATVTRASTPTMSGDIPLRAEGYKMWGARLSVDTYFFPLFHTEDFDGHHTWHDMARSKTRAAAQHCYLLKRSPQASESQSPPESIKPTYPPDYEDYVDPPQYSLPPRRMKRKTVNPHILPPPTYSEDPIPAAPPSSSTKPEPAIKQKKPPHFKLMVRAILLRS</sequence>
<reference evidence="2 3" key="1">
    <citation type="submission" date="2020-07" db="EMBL/GenBank/DDBJ databases">
        <title>Comparative genomics of pyrophilous fungi reveals a link between fire events and developmental genes.</title>
        <authorList>
            <consortium name="DOE Joint Genome Institute"/>
            <person name="Steindorff A.S."/>
            <person name="Carver A."/>
            <person name="Calhoun S."/>
            <person name="Stillman K."/>
            <person name="Liu H."/>
            <person name="Lipzen A."/>
            <person name="Pangilinan J."/>
            <person name="Labutti K."/>
            <person name="Bruns T.D."/>
            <person name="Grigoriev I.V."/>
        </authorList>
    </citation>
    <scope>NUCLEOTIDE SEQUENCE [LARGE SCALE GENOMIC DNA]</scope>
    <source>
        <strain evidence="2 3">CBS 144469</strain>
    </source>
</reference>
<evidence type="ECO:0000313" key="2">
    <source>
        <dbReference type="EMBL" id="KAF6749936.1"/>
    </source>
</evidence>